<dbReference type="CDD" id="cd04413">
    <property type="entry name" value="NDPk_I"/>
    <property type="match status" value="1"/>
</dbReference>
<dbReference type="GO" id="GO:0006183">
    <property type="term" value="P:GTP biosynthetic process"/>
    <property type="evidence" value="ECO:0007669"/>
    <property type="project" value="InterPro"/>
</dbReference>
<comment type="similarity">
    <text evidence="2">Belongs to the NDK family.</text>
</comment>
<dbReference type="EMBL" id="UINC01012003">
    <property type="protein sequence ID" value="SVA52661.1"/>
    <property type="molecule type" value="Genomic_DNA"/>
</dbReference>
<dbReference type="PANTHER" id="PTHR11349">
    <property type="entry name" value="NUCLEOSIDE DIPHOSPHATE KINASE"/>
    <property type="match status" value="1"/>
</dbReference>
<evidence type="ECO:0000256" key="11">
    <source>
        <dbReference type="ARBA" id="ARBA00023080"/>
    </source>
</evidence>
<evidence type="ECO:0000256" key="3">
    <source>
        <dbReference type="ARBA" id="ARBA00012966"/>
    </source>
</evidence>
<keyword evidence="8" id="KW-0418">Kinase</keyword>
<keyword evidence="7" id="KW-0547">Nucleotide-binding</keyword>
<dbReference type="GO" id="GO:0046872">
    <property type="term" value="F:metal ion binding"/>
    <property type="evidence" value="ECO:0007669"/>
    <property type="project" value="UniProtKB-KW"/>
</dbReference>
<dbReference type="PROSITE" id="PS51374">
    <property type="entry name" value="NDPK_LIKE"/>
    <property type="match status" value="1"/>
</dbReference>
<evidence type="ECO:0000259" key="12">
    <source>
        <dbReference type="SMART" id="SM00562"/>
    </source>
</evidence>
<evidence type="ECO:0000256" key="4">
    <source>
        <dbReference type="ARBA" id="ARBA00017632"/>
    </source>
</evidence>
<keyword evidence="9" id="KW-0067">ATP-binding</keyword>
<dbReference type="GO" id="GO:0005524">
    <property type="term" value="F:ATP binding"/>
    <property type="evidence" value="ECO:0007669"/>
    <property type="project" value="UniProtKB-KW"/>
</dbReference>
<dbReference type="InterPro" id="IPR036850">
    <property type="entry name" value="NDK-like_dom_sf"/>
</dbReference>
<keyword evidence="6" id="KW-0479">Metal-binding</keyword>
<dbReference type="SUPFAM" id="SSF54919">
    <property type="entry name" value="Nucleoside diphosphate kinase, NDK"/>
    <property type="match status" value="1"/>
</dbReference>
<dbReference type="PRINTS" id="PR01243">
    <property type="entry name" value="NUCDPKINASE"/>
</dbReference>
<evidence type="ECO:0000256" key="5">
    <source>
        <dbReference type="ARBA" id="ARBA00022679"/>
    </source>
</evidence>
<evidence type="ECO:0000256" key="10">
    <source>
        <dbReference type="ARBA" id="ARBA00022842"/>
    </source>
</evidence>
<sequence length="134" mass="14916">MAEQTLIIIKPDAVKRDLVGEILSRFEKRDFSISKLKMFNFTTEIAEQFYSVHSSKPFFGELVSFITSGRVVAAIIEGDNVINVTREEIIGKTNPKEASPGTIRGDFGNGILENSIHASDSRESFDKEVNVVFS</sequence>
<dbReference type="GO" id="GO:0006228">
    <property type="term" value="P:UTP biosynthetic process"/>
    <property type="evidence" value="ECO:0007669"/>
    <property type="project" value="InterPro"/>
</dbReference>
<evidence type="ECO:0000313" key="13">
    <source>
        <dbReference type="EMBL" id="SVA52661.1"/>
    </source>
</evidence>
<dbReference type="FunFam" id="3.30.70.141:FF:000003">
    <property type="entry name" value="Nucleoside diphosphate kinase"/>
    <property type="match status" value="1"/>
</dbReference>
<evidence type="ECO:0000256" key="9">
    <source>
        <dbReference type="ARBA" id="ARBA00022840"/>
    </source>
</evidence>
<dbReference type="NCBIfam" id="NF001908">
    <property type="entry name" value="PRK00668.1"/>
    <property type="match status" value="1"/>
</dbReference>
<protein>
    <recommendedName>
        <fullName evidence="4">Nucleoside diphosphate kinase</fullName>
        <ecNumber evidence="3">2.7.4.6</ecNumber>
    </recommendedName>
</protein>
<dbReference type="AlphaFoldDB" id="A0A381WK39"/>
<accession>A0A381WK39</accession>
<dbReference type="GO" id="GO:0004550">
    <property type="term" value="F:nucleoside diphosphate kinase activity"/>
    <property type="evidence" value="ECO:0007669"/>
    <property type="project" value="UniProtKB-EC"/>
</dbReference>
<dbReference type="InterPro" id="IPR001564">
    <property type="entry name" value="Nucleoside_diP_kinase"/>
</dbReference>
<evidence type="ECO:0000256" key="2">
    <source>
        <dbReference type="ARBA" id="ARBA00008142"/>
    </source>
</evidence>
<dbReference type="InterPro" id="IPR034907">
    <property type="entry name" value="NDK-like_dom"/>
</dbReference>
<proteinExistence type="inferred from homology"/>
<dbReference type="Pfam" id="PF00334">
    <property type="entry name" value="NDK"/>
    <property type="match status" value="1"/>
</dbReference>
<comment type="cofactor">
    <cofactor evidence="1">
        <name>Mg(2+)</name>
        <dbReference type="ChEBI" id="CHEBI:18420"/>
    </cofactor>
</comment>
<keyword evidence="11" id="KW-0546">Nucleotide metabolism</keyword>
<dbReference type="SMART" id="SM00562">
    <property type="entry name" value="NDK"/>
    <property type="match status" value="1"/>
</dbReference>
<evidence type="ECO:0000256" key="8">
    <source>
        <dbReference type="ARBA" id="ARBA00022777"/>
    </source>
</evidence>
<gene>
    <name evidence="13" type="ORF">METZ01_LOCUS105515</name>
</gene>
<reference evidence="13" key="1">
    <citation type="submission" date="2018-05" db="EMBL/GenBank/DDBJ databases">
        <authorList>
            <person name="Lanie J.A."/>
            <person name="Ng W.-L."/>
            <person name="Kazmierczak K.M."/>
            <person name="Andrzejewski T.M."/>
            <person name="Davidsen T.M."/>
            <person name="Wayne K.J."/>
            <person name="Tettelin H."/>
            <person name="Glass J.I."/>
            <person name="Rusch D."/>
            <person name="Podicherti R."/>
            <person name="Tsui H.-C.T."/>
            <person name="Winkler M.E."/>
        </authorList>
    </citation>
    <scope>NUCLEOTIDE SEQUENCE</scope>
</reference>
<feature type="domain" description="Nucleoside diphosphate kinase-like" evidence="12">
    <location>
        <begin position="2"/>
        <end position="134"/>
    </location>
</feature>
<evidence type="ECO:0000256" key="1">
    <source>
        <dbReference type="ARBA" id="ARBA00001946"/>
    </source>
</evidence>
<evidence type="ECO:0000256" key="7">
    <source>
        <dbReference type="ARBA" id="ARBA00022741"/>
    </source>
</evidence>
<keyword evidence="5" id="KW-0808">Transferase</keyword>
<evidence type="ECO:0000256" key="6">
    <source>
        <dbReference type="ARBA" id="ARBA00022723"/>
    </source>
</evidence>
<dbReference type="Gene3D" id="3.30.70.141">
    <property type="entry name" value="Nucleoside diphosphate kinase-like domain"/>
    <property type="match status" value="1"/>
</dbReference>
<name>A0A381WK39_9ZZZZ</name>
<dbReference type="EC" id="2.7.4.6" evidence="3"/>
<organism evidence="13">
    <name type="scientific">marine metagenome</name>
    <dbReference type="NCBI Taxonomy" id="408172"/>
    <lineage>
        <taxon>unclassified sequences</taxon>
        <taxon>metagenomes</taxon>
        <taxon>ecological metagenomes</taxon>
    </lineage>
</organism>
<keyword evidence="10" id="KW-0460">Magnesium</keyword>
<dbReference type="GO" id="GO:0006241">
    <property type="term" value="P:CTP biosynthetic process"/>
    <property type="evidence" value="ECO:0007669"/>
    <property type="project" value="InterPro"/>
</dbReference>